<keyword evidence="3" id="KW-1185">Reference proteome</keyword>
<reference evidence="2" key="1">
    <citation type="submission" date="2022-11" db="EMBL/GenBank/DDBJ databases">
        <title>Larsenimonas rhizosphaerae sp. nov., isolated from a tidal mudflat.</title>
        <authorList>
            <person name="Lee S.D."/>
            <person name="Kim I.S."/>
        </authorList>
    </citation>
    <scope>NUCLEOTIDE SEQUENCE</scope>
    <source>
        <strain evidence="2">GH2-1</strain>
    </source>
</reference>
<dbReference type="RefSeq" id="WP_265895231.1">
    <property type="nucleotide sequence ID" value="NZ_JAPIVE010000001.1"/>
</dbReference>
<organism evidence="2 3">
    <name type="scientific">Larsenimonas rhizosphaerae</name>
    <dbReference type="NCBI Taxonomy" id="2944682"/>
    <lineage>
        <taxon>Bacteria</taxon>
        <taxon>Pseudomonadati</taxon>
        <taxon>Pseudomonadota</taxon>
        <taxon>Gammaproteobacteria</taxon>
        <taxon>Oceanospirillales</taxon>
        <taxon>Halomonadaceae</taxon>
        <taxon>Larsenimonas</taxon>
    </lineage>
</organism>
<gene>
    <name evidence="2" type="ORF">OQ287_00625</name>
</gene>
<dbReference type="InterPro" id="IPR054267">
    <property type="entry name" value="DUF6998"/>
</dbReference>
<protein>
    <recommendedName>
        <fullName evidence="1">DUF6998 domain-containing protein</fullName>
    </recommendedName>
</protein>
<dbReference type="EMBL" id="JAPIVE010000001">
    <property type="protein sequence ID" value="MCX2522743.1"/>
    <property type="molecule type" value="Genomic_DNA"/>
</dbReference>
<proteinExistence type="predicted"/>
<dbReference type="AlphaFoldDB" id="A0AA42CWL3"/>
<comment type="caution">
    <text evidence="2">The sequence shown here is derived from an EMBL/GenBank/DDBJ whole genome shotgun (WGS) entry which is preliminary data.</text>
</comment>
<evidence type="ECO:0000259" key="1">
    <source>
        <dbReference type="Pfam" id="PF22522"/>
    </source>
</evidence>
<feature type="domain" description="DUF6998" evidence="1">
    <location>
        <begin position="15"/>
        <end position="147"/>
    </location>
</feature>
<dbReference type="Pfam" id="PF22522">
    <property type="entry name" value="DUF6998"/>
    <property type="match status" value="1"/>
</dbReference>
<sequence length="155" mass="16632">MDHIDWAEVGALLDQLYSAADGLEALFPGRKFTLDGHLVGSVGEVVAAYMFNLTLNPASTLGHDAIAPDGRQVEIKLTQGKTVALRHPPEHLLVLARPRSGAISVIYNGPGQIAWDAAGKRQNNGQRPIGLGKLRALDAGLEEEERLVLVREAPV</sequence>
<name>A0AA42CWL3_9GAMM</name>
<dbReference type="Proteomes" id="UP001165678">
    <property type="component" value="Unassembled WGS sequence"/>
</dbReference>
<evidence type="ECO:0000313" key="2">
    <source>
        <dbReference type="EMBL" id="MCX2522743.1"/>
    </source>
</evidence>
<accession>A0AA42CWL3</accession>
<evidence type="ECO:0000313" key="3">
    <source>
        <dbReference type="Proteomes" id="UP001165678"/>
    </source>
</evidence>